<reference evidence="3 4" key="1">
    <citation type="journal article" date="2021" name="Elife">
        <title>Chloroplast acquisition without the gene transfer in kleptoplastic sea slugs, Plakobranchus ocellatus.</title>
        <authorList>
            <person name="Maeda T."/>
            <person name="Takahashi S."/>
            <person name="Yoshida T."/>
            <person name="Shimamura S."/>
            <person name="Takaki Y."/>
            <person name="Nagai Y."/>
            <person name="Toyoda A."/>
            <person name="Suzuki Y."/>
            <person name="Arimoto A."/>
            <person name="Ishii H."/>
            <person name="Satoh N."/>
            <person name="Nishiyama T."/>
            <person name="Hasebe M."/>
            <person name="Maruyama T."/>
            <person name="Minagawa J."/>
            <person name="Obokata J."/>
            <person name="Shigenobu S."/>
        </authorList>
    </citation>
    <scope>NUCLEOTIDE SEQUENCE [LARGE SCALE GENOMIC DNA]</scope>
</reference>
<feature type="compositionally biased region" description="Basic and acidic residues" evidence="1">
    <location>
        <begin position="830"/>
        <end position="839"/>
    </location>
</feature>
<evidence type="ECO:0000256" key="1">
    <source>
        <dbReference type="SAM" id="MobiDB-lite"/>
    </source>
</evidence>
<feature type="region of interest" description="Disordered" evidence="1">
    <location>
        <begin position="368"/>
        <end position="448"/>
    </location>
</feature>
<feature type="region of interest" description="Disordered" evidence="1">
    <location>
        <begin position="93"/>
        <end position="119"/>
    </location>
</feature>
<organism evidence="3 4">
    <name type="scientific">Elysia marginata</name>
    <dbReference type="NCBI Taxonomy" id="1093978"/>
    <lineage>
        <taxon>Eukaryota</taxon>
        <taxon>Metazoa</taxon>
        <taxon>Spiralia</taxon>
        <taxon>Lophotrochozoa</taxon>
        <taxon>Mollusca</taxon>
        <taxon>Gastropoda</taxon>
        <taxon>Heterobranchia</taxon>
        <taxon>Euthyneura</taxon>
        <taxon>Panpulmonata</taxon>
        <taxon>Sacoglossa</taxon>
        <taxon>Placobranchoidea</taxon>
        <taxon>Plakobranchidae</taxon>
        <taxon>Elysia</taxon>
    </lineage>
</organism>
<dbReference type="Proteomes" id="UP000762676">
    <property type="component" value="Unassembled WGS sequence"/>
</dbReference>
<evidence type="ECO:0000313" key="3">
    <source>
        <dbReference type="EMBL" id="GFS26093.1"/>
    </source>
</evidence>
<feature type="compositionally biased region" description="Polar residues" evidence="1">
    <location>
        <begin position="1"/>
        <end position="12"/>
    </location>
</feature>
<accession>A0AAV4JWJ0</accession>
<feature type="region of interest" description="Disordered" evidence="1">
    <location>
        <begin position="795"/>
        <end position="840"/>
    </location>
</feature>
<gene>
    <name evidence="3" type="ORF">ElyMa_001706200</name>
</gene>
<comment type="caution">
    <text evidence="3">The sequence shown here is derived from an EMBL/GenBank/DDBJ whole genome shotgun (WGS) entry which is preliminary data.</text>
</comment>
<feature type="transmembrane region" description="Helical" evidence="2">
    <location>
        <begin position="917"/>
        <end position="935"/>
    </location>
</feature>
<keyword evidence="2" id="KW-0472">Membrane</keyword>
<feature type="region of interest" description="Disordered" evidence="1">
    <location>
        <begin position="200"/>
        <end position="220"/>
    </location>
</feature>
<evidence type="ECO:0008006" key="5">
    <source>
        <dbReference type="Google" id="ProtNLM"/>
    </source>
</evidence>
<dbReference type="AlphaFoldDB" id="A0AAV4JWJ0"/>
<dbReference type="EMBL" id="BMAT01003464">
    <property type="protein sequence ID" value="GFS26093.1"/>
    <property type="molecule type" value="Genomic_DNA"/>
</dbReference>
<feature type="transmembrane region" description="Helical" evidence="2">
    <location>
        <begin position="889"/>
        <end position="910"/>
    </location>
</feature>
<evidence type="ECO:0000256" key="2">
    <source>
        <dbReference type="SAM" id="Phobius"/>
    </source>
</evidence>
<feature type="compositionally biased region" description="Polar residues" evidence="1">
    <location>
        <begin position="717"/>
        <end position="735"/>
    </location>
</feature>
<feature type="compositionally biased region" description="Basic and acidic residues" evidence="1">
    <location>
        <begin position="416"/>
        <end position="425"/>
    </location>
</feature>
<feature type="compositionally biased region" description="Acidic residues" evidence="1">
    <location>
        <begin position="13"/>
        <end position="32"/>
    </location>
</feature>
<feature type="compositionally biased region" description="Polar residues" evidence="1">
    <location>
        <begin position="679"/>
        <end position="698"/>
    </location>
</feature>
<sequence length="938" mass="101980">MRSTGSLISGTSSEEDDDSVFDDYYDDDDDGGNDVNDINQSYKKSASLDSVSTIKKTPLFYFDEDGDITADGLEGEIIHQENRPTDLANQLKRKNDNSVRTSSGYNTEEDRDKPGERSKIPKRVLEKGDNVRERNSCENTEIFGRDLSSNAETYKNSAIETNKLGANAKEESNPPIIVELWDKARPSDASNVETLTNSKEHVAQSDQRQGFSREEREPTPFMLGPVEKSGINMASKLSPVATGSTLAPPASQPVVRLEREATPTPELGRKKCELQSNTDPSERSFQREATPFFAASDVNSANLGSQLTLETPKLGTKSDFPEDGLTVHMDGVKAVSLDESNEPVGISSSVKPDNSKWLSAPQVKTITPFNSHKKNTSPSKGLFNSKKFPEDPLAVANGLSGSGKDDVLQTLPCDDGLEKNSDLENHGTGNMNHGLRLTSASPSPTDKHIDLSKLELSLSGGKSLQQPSVFNGDKPIGRSWQDKMEQMRLRTHVEDAATKPESEPPGHASNLVSPTADAIPMQLNSISKAVINSNGESIHSPIAQRKEAFSSPESRQLPLNLRTGKDVDSPHTVAPVSKPVVSHPAKIFSNNLPPTDDTGSSLRQNLTITAETGSVSQLDNKNFLVYDPRPQNPATVMNLDNNSDLLESFSPHHNTSTTANGFRTSQNCPVITSRPPLDTNFQKQPPQLLKSSLPSYNGGQKPDRDVSKSYNWPIKTGINSASDFGNSRSARSFSTPPAEADVKHTRQELCGGQASESVAATSLDPEPGIRERLSQGLTVFMSVIEWIVLPPLPPDNPTSPSGVSQSSLLSDEPQGDQSSSSEASVCYDTKSGKREDNLGRSKKKLKLRAPRLSRFRRSRAKASSGNGQKTGAGNSCLTFRERLIECSPFGRYTSLAALFILVMTFVCLTLKVPVGNFVCYVLACFYAFCVLRNIGMLD</sequence>
<keyword evidence="2" id="KW-1133">Transmembrane helix</keyword>
<keyword evidence="2" id="KW-0812">Transmembrane</keyword>
<keyword evidence="4" id="KW-1185">Reference proteome</keyword>
<evidence type="ECO:0000313" key="4">
    <source>
        <dbReference type="Proteomes" id="UP000762676"/>
    </source>
</evidence>
<protein>
    <recommendedName>
        <fullName evidence="5">Pecanex-like protein</fullName>
    </recommendedName>
</protein>
<feature type="compositionally biased region" description="Low complexity" evidence="1">
    <location>
        <begin position="798"/>
        <end position="810"/>
    </location>
</feature>
<feature type="region of interest" description="Disordered" evidence="1">
    <location>
        <begin position="677"/>
        <end position="744"/>
    </location>
</feature>
<proteinExistence type="predicted"/>
<name>A0AAV4JWJ0_9GAST</name>
<feature type="region of interest" description="Disordered" evidence="1">
    <location>
        <begin position="1"/>
        <end position="39"/>
    </location>
</feature>
<feature type="compositionally biased region" description="Basic and acidic residues" evidence="1">
    <location>
        <begin position="108"/>
        <end position="119"/>
    </location>
</feature>